<sequence length="423" mass="46333">MSEENTDGNKNEQLMKALNSIKTVHVGDVVEGDILAIDASGQVVVGIKDSGVEGVIPRRELSTQPIDDVHKKFHKGDTVKVVVLEHIGDDNEGGSFLLSIRRLKARKVWAKIQEKAKNKETIKVPVKRAVRGGLVVDAGVRGFIPASMITDHFVRDLKQFEGKTLECKIVEVVPMKNRLILSHRAIVEDKRKVARDKVMSTLKAGDVVKGKVVRLVSFGAFVDLGGIDGLVHISQISYQHVDKPSDVLKVGQEVKVKVLNVDPDRNRIALSIKQTLPSPWEQVEEKAPKGSIVKGVVKRLVDFGAFVEVYPGVEGLLHISQISHKHINTPSDVLKVGQEVKVKVLDVQPENHRLSLSMRALEPAPAHRNGNNNGGASHRRNRNAVNDNSTRNAPSEDKGFSVGDTGEAGQALKEAAKKLRNNK</sequence>
<dbReference type="CDD" id="cd04465">
    <property type="entry name" value="S1_RPS1_repeat_ec2_hs2"/>
    <property type="match status" value="1"/>
</dbReference>
<evidence type="ECO:0000256" key="3">
    <source>
        <dbReference type="ARBA" id="ARBA00023274"/>
    </source>
</evidence>
<dbReference type="PANTHER" id="PTHR10724">
    <property type="entry name" value="30S RIBOSOMAL PROTEIN S1"/>
    <property type="match status" value="1"/>
</dbReference>
<evidence type="ECO:0000313" key="7">
    <source>
        <dbReference type="Proteomes" id="UP000294321"/>
    </source>
</evidence>
<organism evidence="6 7">
    <name type="scientific">Acetilactobacillus jinshanensis</name>
    <dbReference type="NCBI Taxonomy" id="1720083"/>
    <lineage>
        <taxon>Bacteria</taxon>
        <taxon>Bacillati</taxon>
        <taxon>Bacillota</taxon>
        <taxon>Bacilli</taxon>
        <taxon>Lactobacillales</taxon>
        <taxon>Lactobacillaceae</taxon>
        <taxon>Acetilactobacillus</taxon>
    </lineage>
</organism>
<feature type="compositionally biased region" description="Polar residues" evidence="4">
    <location>
        <begin position="383"/>
        <end position="393"/>
    </location>
</feature>
<dbReference type="GO" id="GO:0022627">
    <property type="term" value="C:cytosolic small ribosomal subunit"/>
    <property type="evidence" value="ECO:0007669"/>
    <property type="project" value="TreeGrafter"/>
</dbReference>
<dbReference type="Pfam" id="PF00575">
    <property type="entry name" value="S1"/>
    <property type="match status" value="4"/>
</dbReference>
<dbReference type="Proteomes" id="UP000294321">
    <property type="component" value="Chromosome"/>
</dbReference>
<dbReference type="GO" id="GO:0003729">
    <property type="term" value="F:mRNA binding"/>
    <property type="evidence" value="ECO:0007669"/>
    <property type="project" value="TreeGrafter"/>
</dbReference>
<dbReference type="OrthoDB" id="9804077at2"/>
<evidence type="ECO:0000259" key="5">
    <source>
        <dbReference type="PROSITE" id="PS50126"/>
    </source>
</evidence>
<dbReference type="RefSeq" id="WP_133441567.1">
    <property type="nucleotide sequence ID" value="NZ_CP034726.1"/>
</dbReference>
<gene>
    <name evidence="6" type="primary">rpsA</name>
    <name evidence="6" type="ORF">ELX58_02345</name>
</gene>
<proteinExistence type="inferred from homology"/>
<reference evidence="7" key="1">
    <citation type="submission" date="2018-12" db="EMBL/GenBank/DDBJ databases">
        <title>A new species of lactobacillus.</title>
        <authorList>
            <person name="Jian Y."/>
            <person name="Xin L."/>
            <person name="Hong Z.J."/>
            <person name="Ming L.Z."/>
            <person name="Hong X.Z."/>
        </authorList>
    </citation>
    <scope>NUCLEOTIDE SEQUENCE [LARGE SCALE GENOMIC DNA]</scope>
    <source>
        <strain evidence="7">HSLZ-75</strain>
    </source>
</reference>
<evidence type="ECO:0000256" key="4">
    <source>
        <dbReference type="SAM" id="MobiDB-lite"/>
    </source>
</evidence>
<dbReference type="CDD" id="cd05688">
    <property type="entry name" value="S1_RPS1_repeat_ec3"/>
    <property type="match status" value="1"/>
</dbReference>
<dbReference type="InterPro" id="IPR035104">
    <property type="entry name" value="Ribosomal_protein_S1-like"/>
</dbReference>
<feature type="domain" description="S1 motif" evidence="5">
    <location>
        <begin position="119"/>
        <end position="184"/>
    </location>
</feature>
<feature type="domain" description="S1 motif" evidence="5">
    <location>
        <begin position="205"/>
        <end position="273"/>
    </location>
</feature>
<feature type="region of interest" description="Disordered" evidence="4">
    <location>
        <begin position="358"/>
        <end position="423"/>
    </location>
</feature>
<protein>
    <submittedName>
        <fullName evidence="6">30S ribosomal protein S1</fullName>
    </submittedName>
</protein>
<keyword evidence="3" id="KW-0687">Ribonucleoprotein</keyword>
<dbReference type="GO" id="GO:0003735">
    <property type="term" value="F:structural constituent of ribosome"/>
    <property type="evidence" value="ECO:0007669"/>
    <property type="project" value="TreeGrafter"/>
</dbReference>
<feature type="domain" description="S1 motif" evidence="5">
    <location>
        <begin position="27"/>
        <end position="101"/>
    </location>
</feature>
<evidence type="ECO:0000256" key="1">
    <source>
        <dbReference type="ARBA" id="ARBA00006767"/>
    </source>
</evidence>
<dbReference type="PRINTS" id="PR00681">
    <property type="entry name" value="RIBOSOMALS1"/>
</dbReference>
<accession>A0A4P6ZL89</accession>
<dbReference type="FunFam" id="2.40.50.140:FF:000039">
    <property type="entry name" value="30S ribosomal protein S1"/>
    <property type="match status" value="1"/>
</dbReference>
<dbReference type="EMBL" id="CP034726">
    <property type="protein sequence ID" value="QBP18010.1"/>
    <property type="molecule type" value="Genomic_DNA"/>
</dbReference>
<dbReference type="FunFam" id="2.40.50.140:FF:000051">
    <property type="entry name" value="RNA-binding transcriptional accessory protein"/>
    <property type="match status" value="1"/>
</dbReference>
<comment type="similarity">
    <text evidence="1">Belongs to the bacterial ribosomal protein bS1 family.</text>
</comment>
<dbReference type="SMART" id="SM00316">
    <property type="entry name" value="S1"/>
    <property type="match status" value="4"/>
</dbReference>
<feature type="domain" description="S1 motif" evidence="5">
    <location>
        <begin position="290"/>
        <end position="359"/>
    </location>
</feature>
<dbReference type="GO" id="GO:0006412">
    <property type="term" value="P:translation"/>
    <property type="evidence" value="ECO:0007669"/>
    <property type="project" value="TreeGrafter"/>
</dbReference>
<dbReference type="SUPFAM" id="SSF50249">
    <property type="entry name" value="Nucleic acid-binding proteins"/>
    <property type="match status" value="4"/>
</dbReference>
<dbReference type="KEGG" id="lji:ELX58_02345"/>
<dbReference type="Gene3D" id="2.40.50.140">
    <property type="entry name" value="Nucleic acid-binding proteins"/>
    <property type="match status" value="4"/>
</dbReference>
<dbReference type="PANTHER" id="PTHR10724:SF7">
    <property type="entry name" value="SMALL RIBOSOMAL SUBUNIT PROTEIN BS1C"/>
    <property type="match status" value="1"/>
</dbReference>
<evidence type="ECO:0000256" key="2">
    <source>
        <dbReference type="ARBA" id="ARBA00022980"/>
    </source>
</evidence>
<dbReference type="InterPro" id="IPR012340">
    <property type="entry name" value="NA-bd_OB-fold"/>
</dbReference>
<keyword evidence="7" id="KW-1185">Reference proteome</keyword>
<keyword evidence="2 6" id="KW-0689">Ribosomal protein</keyword>
<dbReference type="PROSITE" id="PS50126">
    <property type="entry name" value="S1"/>
    <property type="match status" value="4"/>
</dbReference>
<evidence type="ECO:0000313" key="6">
    <source>
        <dbReference type="EMBL" id="QBP18010.1"/>
    </source>
</evidence>
<dbReference type="NCBIfam" id="NF005208">
    <property type="entry name" value="PRK06676.1"/>
    <property type="match status" value="1"/>
</dbReference>
<name>A0A4P6ZL89_9LACO</name>
<dbReference type="InterPro" id="IPR003029">
    <property type="entry name" value="S1_domain"/>
</dbReference>
<dbReference type="AlphaFoldDB" id="A0A4P6ZL89"/>
<dbReference type="InterPro" id="IPR050437">
    <property type="entry name" value="Ribos_protein_bS1-like"/>
</dbReference>